<comment type="caution">
    <text evidence="1">The sequence shown here is derived from an EMBL/GenBank/DDBJ whole genome shotgun (WGS) entry which is preliminary data.</text>
</comment>
<accession>G2GLW9</accession>
<name>G2GLW9_9ACTN</name>
<dbReference type="AlphaFoldDB" id="G2GLW9"/>
<proteinExistence type="predicted"/>
<evidence type="ECO:0000313" key="1">
    <source>
        <dbReference type="EMBL" id="EGX55486.1"/>
    </source>
</evidence>
<keyword evidence="2" id="KW-1185">Reference proteome</keyword>
<organism evidence="1 2">
    <name type="scientific">Streptomyces zinciresistens K42</name>
    <dbReference type="NCBI Taxonomy" id="700597"/>
    <lineage>
        <taxon>Bacteria</taxon>
        <taxon>Bacillati</taxon>
        <taxon>Actinomycetota</taxon>
        <taxon>Actinomycetes</taxon>
        <taxon>Kitasatosporales</taxon>
        <taxon>Streptomycetaceae</taxon>
        <taxon>Streptomyces</taxon>
    </lineage>
</organism>
<dbReference type="EMBL" id="AGBF01000221">
    <property type="protein sequence ID" value="EGX55486.1"/>
    <property type="molecule type" value="Genomic_DNA"/>
</dbReference>
<dbReference type="Proteomes" id="UP000004217">
    <property type="component" value="Unassembled WGS sequence"/>
</dbReference>
<gene>
    <name evidence="1" type="ORF">SZN_32606</name>
</gene>
<protein>
    <submittedName>
        <fullName evidence="1">Uncharacterized protein</fullName>
    </submittedName>
</protein>
<feature type="non-terminal residue" evidence="1">
    <location>
        <position position="1"/>
    </location>
</feature>
<reference evidence="1 2" key="1">
    <citation type="submission" date="2011-08" db="EMBL/GenBank/DDBJ databases">
        <authorList>
            <person name="Lin Y."/>
            <person name="Hao X."/>
            <person name="Johnstone L."/>
            <person name="Miller S.J."/>
            <person name="Wei G."/>
            <person name="Rensing C."/>
        </authorList>
    </citation>
    <scope>NUCLEOTIDE SEQUENCE [LARGE SCALE GENOMIC DNA]</scope>
    <source>
        <strain evidence="1 2">K42</strain>
    </source>
</reference>
<evidence type="ECO:0000313" key="2">
    <source>
        <dbReference type="Proteomes" id="UP000004217"/>
    </source>
</evidence>
<sequence>AFTAFEAWRAALGIGPGAVGFHVQCGSRTGVLEARTRYGGADIELIAYSQVPAGAGVA</sequence>